<accession>A0A2P5AEB8</accession>
<dbReference type="AlphaFoldDB" id="A0A2P5AEB8"/>
<dbReference type="Pfam" id="PF13456">
    <property type="entry name" value="RVT_3"/>
    <property type="match status" value="1"/>
</dbReference>
<protein>
    <recommendedName>
        <fullName evidence="1">RNase H type-1 domain-containing protein</fullName>
    </recommendedName>
</protein>
<sequence>MATMSQIEINTDVCVRSLGSITAALVRDHTGNRVNFTDVQVVKAASVLDGIRLAVDQHYNYVVLEGDCSQVYQGLLGDMQNIGWDVWTPNTFFNRLAYRHIGGLSYSSLG</sequence>
<dbReference type="EMBL" id="JXTB01000638">
    <property type="protein sequence ID" value="PON34887.1"/>
    <property type="molecule type" value="Genomic_DNA"/>
</dbReference>
<dbReference type="GO" id="GO:0004523">
    <property type="term" value="F:RNA-DNA hybrid ribonuclease activity"/>
    <property type="evidence" value="ECO:0007669"/>
    <property type="project" value="InterPro"/>
</dbReference>
<comment type="caution">
    <text evidence="2">The sequence shown here is derived from an EMBL/GenBank/DDBJ whole genome shotgun (WGS) entry which is preliminary data.</text>
</comment>
<dbReference type="GO" id="GO:0003676">
    <property type="term" value="F:nucleic acid binding"/>
    <property type="evidence" value="ECO:0007669"/>
    <property type="project" value="InterPro"/>
</dbReference>
<keyword evidence="3" id="KW-1185">Reference proteome</keyword>
<evidence type="ECO:0000259" key="1">
    <source>
        <dbReference type="Pfam" id="PF13456"/>
    </source>
</evidence>
<dbReference type="Proteomes" id="UP000237105">
    <property type="component" value="Unassembled WGS sequence"/>
</dbReference>
<dbReference type="OrthoDB" id="1002568at2759"/>
<dbReference type="InterPro" id="IPR002156">
    <property type="entry name" value="RNaseH_domain"/>
</dbReference>
<evidence type="ECO:0000313" key="3">
    <source>
        <dbReference type="Proteomes" id="UP000237105"/>
    </source>
</evidence>
<organism evidence="2 3">
    <name type="scientific">Parasponia andersonii</name>
    <name type="common">Sponia andersonii</name>
    <dbReference type="NCBI Taxonomy" id="3476"/>
    <lineage>
        <taxon>Eukaryota</taxon>
        <taxon>Viridiplantae</taxon>
        <taxon>Streptophyta</taxon>
        <taxon>Embryophyta</taxon>
        <taxon>Tracheophyta</taxon>
        <taxon>Spermatophyta</taxon>
        <taxon>Magnoliopsida</taxon>
        <taxon>eudicotyledons</taxon>
        <taxon>Gunneridae</taxon>
        <taxon>Pentapetalae</taxon>
        <taxon>rosids</taxon>
        <taxon>fabids</taxon>
        <taxon>Rosales</taxon>
        <taxon>Cannabaceae</taxon>
        <taxon>Parasponia</taxon>
    </lineage>
</organism>
<gene>
    <name evidence="2" type="ORF">PanWU01x14_340760</name>
</gene>
<feature type="domain" description="RNase H type-1" evidence="1">
    <location>
        <begin position="11"/>
        <end position="77"/>
    </location>
</feature>
<proteinExistence type="predicted"/>
<evidence type="ECO:0000313" key="2">
    <source>
        <dbReference type="EMBL" id="PON34887.1"/>
    </source>
</evidence>
<reference evidence="3" key="1">
    <citation type="submission" date="2016-06" db="EMBL/GenBank/DDBJ databases">
        <title>Parallel loss of symbiosis genes in relatives of nitrogen-fixing non-legume Parasponia.</title>
        <authorList>
            <person name="Van Velzen R."/>
            <person name="Holmer R."/>
            <person name="Bu F."/>
            <person name="Rutten L."/>
            <person name="Van Zeijl A."/>
            <person name="Liu W."/>
            <person name="Santuari L."/>
            <person name="Cao Q."/>
            <person name="Sharma T."/>
            <person name="Shen D."/>
            <person name="Roswanjaya Y."/>
            <person name="Wardhani T."/>
            <person name="Kalhor M.S."/>
            <person name="Jansen J."/>
            <person name="Van den Hoogen J."/>
            <person name="Gungor B."/>
            <person name="Hartog M."/>
            <person name="Hontelez J."/>
            <person name="Verver J."/>
            <person name="Yang W.-C."/>
            <person name="Schijlen E."/>
            <person name="Repin R."/>
            <person name="Schilthuizen M."/>
            <person name="Schranz E."/>
            <person name="Heidstra R."/>
            <person name="Miyata K."/>
            <person name="Fedorova E."/>
            <person name="Kohlen W."/>
            <person name="Bisseling T."/>
            <person name="Smit S."/>
            <person name="Geurts R."/>
        </authorList>
    </citation>
    <scope>NUCLEOTIDE SEQUENCE [LARGE SCALE GENOMIC DNA]</scope>
    <source>
        <strain evidence="3">cv. WU1-14</strain>
    </source>
</reference>
<name>A0A2P5AEB8_PARAD</name>